<dbReference type="EMBL" id="KZ107840">
    <property type="protein sequence ID" value="OSS51682.1"/>
    <property type="molecule type" value="Genomic_DNA"/>
</dbReference>
<comment type="similarity">
    <text evidence="3">Belongs to the ustYa family.</text>
</comment>
<name>A0A1Y2M6R5_EPING</name>
<dbReference type="Pfam" id="PF11807">
    <property type="entry name" value="UstYa"/>
    <property type="match status" value="1"/>
</dbReference>
<feature type="transmembrane region" description="Helical" evidence="4">
    <location>
        <begin position="38"/>
        <end position="58"/>
    </location>
</feature>
<evidence type="ECO:0000313" key="5">
    <source>
        <dbReference type="EMBL" id="OSS51682.1"/>
    </source>
</evidence>
<dbReference type="GO" id="GO:0043386">
    <property type="term" value="P:mycotoxin biosynthetic process"/>
    <property type="evidence" value="ECO:0007669"/>
    <property type="project" value="InterPro"/>
</dbReference>
<evidence type="ECO:0008006" key="7">
    <source>
        <dbReference type="Google" id="ProtNLM"/>
    </source>
</evidence>
<dbReference type="OMA" id="AIMCFGD"/>
<keyword evidence="4" id="KW-1133">Transmembrane helix</keyword>
<evidence type="ECO:0000256" key="2">
    <source>
        <dbReference type="ARBA" id="ARBA00023002"/>
    </source>
</evidence>
<gene>
    <name evidence="5" type="ORF">B5807_03160</name>
</gene>
<evidence type="ECO:0000256" key="4">
    <source>
        <dbReference type="SAM" id="Phobius"/>
    </source>
</evidence>
<keyword evidence="2" id="KW-0560">Oxidoreductase</keyword>
<evidence type="ECO:0000313" key="6">
    <source>
        <dbReference type="Proteomes" id="UP000193240"/>
    </source>
</evidence>
<sequence length="252" mass="28651">MPFKYGKVQSDTSIEGEQHPGPGRITFWSRMCDITRKFQWPSLYLLLLVVLAAQIQILHRQPASMPIGSETNGLVPNFGTSQKKFIKDDRYNSDHNTSSSIARAKEEWHKLAPKGGGFIQVLDYTSHALPPPMHFDKYPALRGKNTYVLAVFHQMHCLYHMQAYMDTLAMQIRAGNMTLDEHKLIHNDHCFNYLRNAIMCAADTTLEGQIVRPDHDPSVAGTDGTGAMHVCKNWDEVVRWAEGNRLYDKAHL</sequence>
<protein>
    <recommendedName>
        <fullName evidence="7">Oxidase ustYa</fullName>
    </recommendedName>
</protein>
<evidence type="ECO:0000256" key="1">
    <source>
        <dbReference type="ARBA" id="ARBA00004685"/>
    </source>
</evidence>
<reference evidence="5 6" key="1">
    <citation type="journal article" date="2017" name="Genome Announc.">
        <title>Genome sequence of the saprophytic ascomycete Epicoccum nigrum ICMP 19927 strain isolated from New Zealand.</title>
        <authorList>
            <person name="Fokin M."/>
            <person name="Fleetwood D."/>
            <person name="Weir B.S."/>
            <person name="Villas-Boas S.G."/>
        </authorList>
    </citation>
    <scope>NUCLEOTIDE SEQUENCE [LARGE SCALE GENOMIC DNA]</scope>
    <source>
        <strain evidence="5 6">ICMP 19927</strain>
    </source>
</reference>
<organism evidence="5 6">
    <name type="scientific">Epicoccum nigrum</name>
    <name type="common">Soil fungus</name>
    <name type="synonym">Epicoccum purpurascens</name>
    <dbReference type="NCBI Taxonomy" id="105696"/>
    <lineage>
        <taxon>Eukaryota</taxon>
        <taxon>Fungi</taxon>
        <taxon>Dikarya</taxon>
        <taxon>Ascomycota</taxon>
        <taxon>Pezizomycotina</taxon>
        <taxon>Dothideomycetes</taxon>
        <taxon>Pleosporomycetidae</taxon>
        <taxon>Pleosporales</taxon>
        <taxon>Pleosporineae</taxon>
        <taxon>Didymellaceae</taxon>
        <taxon>Epicoccum</taxon>
    </lineage>
</organism>
<keyword evidence="6" id="KW-1185">Reference proteome</keyword>
<keyword evidence="4" id="KW-0812">Transmembrane</keyword>
<dbReference type="Proteomes" id="UP000193240">
    <property type="component" value="Unassembled WGS sequence"/>
</dbReference>
<dbReference type="GO" id="GO:0016491">
    <property type="term" value="F:oxidoreductase activity"/>
    <property type="evidence" value="ECO:0007669"/>
    <property type="project" value="UniProtKB-KW"/>
</dbReference>
<proteinExistence type="inferred from homology"/>
<evidence type="ECO:0000256" key="3">
    <source>
        <dbReference type="ARBA" id="ARBA00035112"/>
    </source>
</evidence>
<dbReference type="AlphaFoldDB" id="A0A1Y2M6R5"/>
<dbReference type="InParanoid" id="A0A1Y2M6R5"/>
<dbReference type="InterPro" id="IPR021765">
    <property type="entry name" value="UstYa-like"/>
</dbReference>
<comment type="pathway">
    <text evidence="1">Mycotoxin biosynthesis.</text>
</comment>
<accession>A0A1Y2M6R5</accession>
<dbReference type="PANTHER" id="PTHR33365:SF11">
    <property type="entry name" value="TAT PATHWAY SIGNAL SEQUENCE"/>
    <property type="match status" value="1"/>
</dbReference>
<dbReference type="PANTHER" id="PTHR33365">
    <property type="entry name" value="YALI0B05434P"/>
    <property type="match status" value="1"/>
</dbReference>
<keyword evidence="4" id="KW-0472">Membrane</keyword>